<dbReference type="Gene3D" id="1.10.10.10">
    <property type="entry name" value="Winged helix-like DNA-binding domain superfamily/Winged helix DNA-binding domain"/>
    <property type="match status" value="1"/>
</dbReference>
<feature type="domain" description="ANTAR" evidence="5">
    <location>
        <begin position="123"/>
        <end position="184"/>
    </location>
</feature>
<reference evidence="6 7" key="1">
    <citation type="submission" date="2020-08" db="EMBL/GenBank/DDBJ databases">
        <authorList>
            <person name="Liu C."/>
            <person name="Sun Q."/>
        </authorList>
    </citation>
    <scope>NUCLEOTIDE SEQUENCE [LARGE SCALE GENOMIC DNA]</scope>
    <source>
        <strain evidence="6 7">NSJ-18</strain>
    </source>
</reference>
<feature type="domain" description="Response regulatory" evidence="4">
    <location>
        <begin position="3"/>
        <end position="117"/>
    </location>
</feature>
<sequence length="189" mass="21282">MVSALIISSSDKGKDILSDILKMSGFSSIDTASSGSEGRRVLMDNNFDLILINAPLFDEFGHDLALNITTNTSSGVILMVKRDMADGVSSKVEDFGVFIVEKPLNKQLLYQAIKLVNKSTKSILKLKEENLKLKNKISEIRIIDRAKCILIQYLNMTEPQAHRYIEKQAMDRRITKKDVAQNILKTYEN</sequence>
<dbReference type="EMBL" id="JACRWE010000002">
    <property type="protein sequence ID" value="MBC5996325.1"/>
    <property type="molecule type" value="Genomic_DNA"/>
</dbReference>
<evidence type="ECO:0000256" key="1">
    <source>
        <dbReference type="ARBA" id="ARBA00018672"/>
    </source>
</evidence>
<dbReference type="RefSeq" id="WP_153972044.1">
    <property type="nucleotide sequence ID" value="NZ_JACRWE010000002.1"/>
</dbReference>
<dbReference type="Pfam" id="PF03861">
    <property type="entry name" value="ANTAR"/>
    <property type="match status" value="1"/>
</dbReference>
<dbReference type="PIRSF" id="PIRSF036382">
    <property type="entry name" value="RR_antiterm"/>
    <property type="match status" value="1"/>
</dbReference>
<comment type="function">
    <text evidence="2">May play the central regulatory role in sporulation. It may be an element of the effector pathway responsible for the activation of sporulation genes in response to nutritional stress. Spo0A may act in concert with spo0H (a sigma factor) to control the expression of some genes that are critical to the sporulation process.</text>
</comment>
<dbReference type="Gene3D" id="3.40.50.2300">
    <property type="match status" value="1"/>
</dbReference>
<evidence type="ECO:0000259" key="5">
    <source>
        <dbReference type="PROSITE" id="PS50921"/>
    </source>
</evidence>
<dbReference type="PROSITE" id="PS50921">
    <property type="entry name" value="ANTAR"/>
    <property type="match status" value="1"/>
</dbReference>
<dbReference type="Proteomes" id="UP000609849">
    <property type="component" value="Unassembled WGS sequence"/>
</dbReference>
<evidence type="ECO:0000256" key="3">
    <source>
        <dbReference type="PROSITE-ProRule" id="PRU00169"/>
    </source>
</evidence>
<dbReference type="InterPro" id="IPR001789">
    <property type="entry name" value="Sig_transdc_resp-reg_receiver"/>
</dbReference>
<keyword evidence="7" id="KW-1185">Reference proteome</keyword>
<comment type="caution">
    <text evidence="3">Lacks conserved residue(s) required for the propagation of feature annotation.</text>
</comment>
<dbReference type="InterPro" id="IPR036388">
    <property type="entry name" value="WH-like_DNA-bd_sf"/>
</dbReference>
<evidence type="ECO:0000259" key="4">
    <source>
        <dbReference type="PROSITE" id="PS50110"/>
    </source>
</evidence>
<dbReference type="InterPro" id="IPR005561">
    <property type="entry name" value="ANTAR"/>
</dbReference>
<protein>
    <recommendedName>
        <fullName evidence="1">Stage 0 sporulation protein A homolog</fullName>
    </recommendedName>
</protein>
<evidence type="ECO:0000313" key="6">
    <source>
        <dbReference type="EMBL" id="MBC5996325.1"/>
    </source>
</evidence>
<dbReference type="PROSITE" id="PS50110">
    <property type="entry name" value="RESPONSE_REGULATORY"/>
    <property type="match status" value="1"/>
</dbReference>
<organism evidence="6 7">
    <name type="scientific">Romboutsia faecis</name>
    <dbReference type="NCBI Taxonomy" id="2764597"/>
    <lineage>
        <taxon>Bacteria</taxon>
        <taxon>Bacillati</taxon>
        <taxon>Bacillota</taxon>
        <taxon>Clostridia</taxon>
        <taxon>Peptostreptococcales</taxon>
        <taxon>Peptostreptococcaceae</taxon>
        <taxon>Romboutsia</taxon>
    </lineage>
</organism>
<name>A0ABR7JN22_9FIRM</name>
<comment type="caution">
    <text evidence="6">The sequence shown here is derived from an EMBL/GenBank/DDBJ whole genome shotgun (WGS) entry which is preliminary data.</text>
</comment>
<dbReference type="InterPro" id="IPR011006">
    <property type="entry name" value="CheY-like_superfamily"/>
</dbReference>
<dbReference type="SUPFAM" id="SSF52172">
    <property type="entry name" value="CheY-like"/>
    <property type="match status" value="1"/>
</dbReference>
<accession>A0ABR7JN22</accession>
<dbReference type="InterPro" id="IPR008327">
    <property type="entry name" value="Sig_transdc_resp-reg_antiterm"/>
</dbReference>
<gene>
    <name evidence="6" type="ORF">H8923_06085</name>
</gene>
<proteinExistence type="predicted"/>
<evidence type="ECO:0000256" key="2">
    <source>
        <dbReference type="ARBA" id="ARBA00024867"/>
    </source>
</evidence>
<evidence type="ECO:0000313" key="7">
    <source>
        <dbReference type="Proteomes" id="UP000609849"/>
    </source>
</evidence>
<dbReference type="SMART" id="SM01012">
    <property type="entry name" value="ANTAR"/>
    <property type="match status" value="1"/>
</dbReference>